<dbReference type="AlphaFoldDB" id="A0A428YNZ9"/>
<evidence type="ECO:0000313" key="1">
    <source>
        <dbReference type="EMBL" id="RSM70301.1"/>
    </source>
</evidence>
<accession>A0A428YNZ9</accession>
<dbReference type="Proteomes" id="UP000287547">
    <property type="component" value="Unassembled WGS sequence"/>
</dbReference>
<dbReference type="EMBL" id="QHKI01000067">
    <property type="protein sequence ID" value="RSM70301.1"/>
    <property type="molecule type" value="Genomic_DNA"/>
</dbReference>
<organism evidence="1 2">
    <name type="scientific">Kibdelosporangium aridum</name>
    <dbReference type="NCBI Taxonomy" id="2030"/>
    <lineage>
        <taxon>Bacteria</taxon>
        <taxon>Bacillati</taxon>
        <taxon>Actinomycetota</taxon>
        <taxon>Actinomycetes</taxon>
        <taxon>Pseudonocardiales</taxon>
        <taxon>Pseudonocardiaceae</taxon>
        <taxon>Kibdelosporangium</taxon>
    </lineage>
</organism>
<proteinExistence type="predicted"/>
<name>A0A428YNZ9_KIBAR</name>
<sequence length="103" mass="11760">MLVAGIAMTLVMAWIVGGRVRRRFQNVRQGADWVAKHLGENTRSDNSETWVEIWDCHPLTVPMIKELAESMGYKYSGTGFSRRNGAKTLEFVPPKPKKRRLDL</sequence>
<gene>
    <name evidence="1" type="ORF">DMH04_45055</name>
</gene>
<reference evidence="1 2" key="1">
    <citation type="submission" date="2018-05" db="EMBL/GenBank/DDBJ databases">
        <title>Evolution of GPA BGCs.</title>
        <authorList>
            <person name="Waglechner N."/>
            <person name="Wright G.D."/>
        </authorList>
    </citation>
    <scope>NUCLEOTIDE SEQUENCE [LARGE SCALE GENOMIC DNA]</scope>
    <source>
        <strain evidence="1 2">A82846</strain>
    </source>
</reference>
<protein>
    <submittedName>
        <fullName evidence="1">Uncharacterized protein</fullName>
    </submittedName>
</protein>
<comment type="caution">
    <text evidence="1">The sequence shown here is derived from an EMBL/GenBank/DDBJ whole genome shotgun (WGS) entry which is preliminary data.</text>
</comment>
<evidence type="ECO:0000313" key="2">
    <source>
        <dbReference type="Proteomes" id="UP000287547"/>
    </source>
</evidence>